<evidence type="ECO:0000256" key="3">
    <source>
        <dbReference type="ARBA" id="ARBA00022833"/>
    </source>
</evidence>
<dbReference type="Gene3D" id="6.10.140.2220">
    <property type="match status" value="1"/>
</dbReference>
<sequence>MPSHKIFSPLLIKQFETLTLKSQQGSNNQCKVKSRMKSAQPKAIKRGERILTEKPFAYVLKSKYRKERCDNCLNQNKVMKCSNCNYVYYCNRACQMQAWPLHKIECPMLKRVFPRIVPDAARMLCRLIIRLDNGGDLVRGYCTPTCYRKFRDLMSRKLMMIMVDTDHTKNLFNLIIDYQEIKHDPKRVEHLESLYVILSEMMQNDTVLPNQAELLSIHGRLITNGFNILDAEMNSIATAIYLGVSITDHSCKPNAVATFEGTTLHIHAIEDMECLDWSKIFISYIDLLNTPAQRRGDLKENYYFWCVCSKCIDPQETVEMQAAKCPNPKCSAPLDITLSNCLYCDAGISPRYRNGFQEAINLTKNHLENMKDVAYLDVCKICLKKHKDFVHSLNVWHVKILDAAFEAAIAVSKWGEALDYGKQLLPGFRKYYGDWNPLLGLLYMKLAKIQLYENFLKEAIYNFQEAKKILEVTHGPDHSLLQTQLKPLLLQAIADNSA</sequence>
<keyword evidence="3" id="KW-0862">Zinc</keyword>
<protein>
    <recommendedName>
        <fullName evidence="5">MYND-type domain-containing protein</fullName>
    </recommendedName>
</protein>
<dbReference type="Pfam" id="PF01753">
    <property type="entry name" value="zf-MYND"/>
    <property type="match status" value="1"/>
</dbReference>
<dbReference type="InterPro" id="IPR046341">
    <property type="entry name" value="SET_dom_sf"/>
</dbReference>
<dbReference type="GO" id="GO:0005634">
    <property type="term" value="C:nucleus"/>
    <property type="evidence" value="ECO:0007669"/>
    <property type="project" value="TreeGrafter"/>
</dbReference>
<keyword evidence="1" id="KW-0479">Metal-binding</keyword>
<dbReference type="PANTHER" id="PTHR12197:SF251">
    <property type="entry name" value="EG:BACR7C10.4 PROTEIN"/>
    <property type="match status" value="1"/>
</dbReference>
<dbReference type="Gene3D" id="1.25.40.10">
    <property type="entry name" value="Tetratricopeptide repeat domain"/>
    <property type="match status" value="1"/>
</dbReference>
<accession>A0A1A9VCM8</accession>
<feature type="domain" description="MYND-type" evidence="5">
    <location>
        <begin position="69"/>
        <end position="106"/>
    </location>
</feature>
<proteinExistence type="predicted"/>
<dbReference type="GO" id="GO:0008270">
    <property type="term" value="F:zinc ion binding"/>
    <property type="evidence" value="ECO:0007669"/>
    <property type="project" value="UniProtKB-KW"/>
</dbReference>
<dbReference type="SUPFAM" id="SSF82199">
    <property type="entry name" value="SET domain"/>
    <property type="match status" value="1"/>
</dbReference>
<evidence type="ECO:0000256" key="1">
    <source>
        <dbReference type="ARBA" id="ARBA00022723"/>
    </source>
</evidence>
<dbReference type="Gene3D" id="1.10.220.160">
    <property type="match status" value="1"/>
</dbReference>
<dbReference type="PROSITE" id="PS01360">
    <property type="entry name" value="ZF_MYND_1"/>
    <property type="match status" value="1"/>
</dbReference>
<dbReference type="Gene3D" id="2.170.270.10">
    <property type="entry name" value="SET domain"/>
    <property type="match status" value="1"/>
</dbReference>
<dbReference type="EnsemblMetazoa" id="GAUT033014-RA">
    <property type="protein sequence ID" value="GAUT033014-PA"/>
    <property type="gene ID" value="GAUT033014"/>
</dbReference>
<evidence type="ECO:0000313" key="7">
    <source>
        <dbReference type="Proteomes" id="UP000078200"/>
    </source>
</evidence>
<dbReference type="PROSITE" id="PS50865">
    <property type="entry name" value="ZF_MYND_2"/>
    <property type="match status" value="1"/>
</dbReference>
<dbReference type="AlphaFoldDB" id="A0A1A9VCM8"/>
<evidence type="ECO:0000313" key="6">
    <source>
        <dbReference type="EnsemblMetazoa" id="GAUT033014-PA"/>
    </source>
</evidence>
<evidence type="ECO:0000256" key="4">
    <source>
        <dbReference type="PROSITE-ProRule" id="PRU00134"/>
    </source>
</evidence>
<dbReference type="VEuPathDB" id="VectorBase:GAUT033014"/>
<keyword evidence="2 4" id="KW-0863">Zinc-finger</keyword>
<dbReference type="STRING" id="7395.A0A1A9VCM8"/>
<dbReference type="InterPro" id="IPR011990">
    <property type="entry name" value="TPR-like_helical_dom_sf"/>
</dbReference>
<evidence type="ECO:0000256" key="2">
    <source>
        <dbReference type="ARBA" id="ARBA00022771"/>
    </source>
</evidence>
<evidence type="ECO:0000259" key="5">
    <source>
        <dbReference type="PROSITE" id="PS50865"/>
    </source>
</evidence>
<dbReference type="SUPFAM" id="SSF144232">
    <property type="entry name" value="HIT/MYND zinc finger-like"/>
    <property type="match status" value="1"/>
</dbReference>
<reference evidence="6" key="1">
    <citation type="submission" date="2020-05" db="UniProtKB">
        <authorList>
            <consortium name="EnsemblMetazoa"/>
        </authorList>
    </citation>
    <scope>IDENTIFICATION</scope>
    <source>
        <strain evidence="6">TTRI</strain>
    </source>
</reference>
<dbReference type="Gene3D" id="1.25.40.970">
    <property type="match status" value="1"/>
</dbReference>
<dbReference type="InterPro" id="IPR050869">
    <property type="entry name" value="H3K4_H4K5_MeTrfase"/>
</dbReference>
<dbReference type="InterPro" id="IPR002893">
    <property type="entry name" value="Znf_MYND"/>
</dbReference>
<organism evidence="6 7">
    <name type="scientific">Glossina austeni</name>
    <name type="common">Savannah tsetse fly</name>
    <dbReference type="NCBI Taxonomy" id="7395"/>
    <lineage>
        <taxon>Eukaryota</taxon>
        <taxon>Metazoa</taxon>
        <taxon>Ecdysozoa</taxon>
        <taxon>Arthropoda</taxon>
        <taxon>Hexapoda</taxon>
        <taxon>Insecta</taxon>
        <taxon>Pterygota</taxon>
        <taxon>Neoptera</taxon>
        <taxon>Endopterygota</taxon>
        <taxon>Diptera</taxon>
        <taxon>Brachycera</taxon>
        <taxon>Muscomorpha</taxon>
        <taxon>Hippoboscoidea</taxon>
        <taxon>Glossinidae</taxon>
        <taxon>Glossina</taxon>
    </lineage>
</organism>
<keyword evidence="7" id="KW-1185">Reference proteome</keyword>
<name>A0A1A9VCM8_GLOAU</name>
<dbReference type="Proteomes" id="UP000078200">
    <property type="component" value="Unassembled WGS sequence"/>
</dbReference>
<dbReference type="PANTHER" id="PTHR12197">
    <property type="entry name" value="HISTONE-LYSINE N-METHYLTRANSFERASE SMYD"/>
    <property type="match status" value="1"/>
</dbReference>